<proteinExistence type="predicted"/>
<dbReference type="PANTHER" id="PTHR16214">
    <property type="entry name" value="TRANSMEMBRANE PROTEIN 260"/>
    <property type="match status" value="1"/>
</dbReference>
<dbReference type="AlphaFoldDB" id="A0A069SFC5"/>
<evidence type="ECO:0000256" key="1">
    <source>
        <dbReference type="SAM" id="Phobius"/>
    </source>
</evidence>
<accession>A0A069SFC5</accession>
<feature type="transmembrane region" description="Helical" evidence="1">
    <location>
        <begin position="313"/>
        <end position="329"/>
    </location>
</feature>
<gene>
    <name evidence="2" type="ORF">M099_2561</name>
</gene>
<evidence type="ECO:0008006" key="4">
    <source>
        <dbReference type="Google" id="ProtNLM"/>
    </source>
</evidence>
<keyword evidence="1" id="KW-0812">Transmembrane</keyword>
<name>A0A069SFC5_PHOVU</name>
<feature type="transmembrane region" description="Helical" evidence="1">
    <location>
        <begin position="219"/>
        <end position="237"/>
    </location>
</feature>
<feature type="transmembrane region" description="Helical" evidence="1">
    <location>
        <begin position="609"/>
        <end position="628"/>
    </location>
</feature>
<feature type="transmembrane region" description="Helical" evidence="1">
    <location>
        <begin position="113"/>
        <end position="134"/>
    </location>
</feature>
<dbReference type="Proteomes" id="UP000027661">
    <property type="component" value="Unassembled WGS sequence"/>
</dbReference>
<feature type="transmembrane region" description="Helical" evidence="1">
    <location>
        <begin position="569"/>
        <end position="588"/>
    </location>
</feature>
<feature type="transmembrane region" description="Helical" evidence="1">
    <location>
        <begin position="176"/>
        <end position="207"/>
    </location>
</feature>
<dbReference type="PANTHER" id="PTHR16214:SF3">
    <property type="entry name" value="TRANSMEMBRANE PROTEIN 260"/>
    <property type="match status" value="1"/>
</dbReference>
<dbReference type="RefSeq" id="WP_032952948.1">
    <property type="nucleotide sequence ID" value="NZ_JNHM01000031.1"/>
</dbReference>
<comment type="caution">
    <text evidence="2">The sequence shown here is derived from an EMBL/GenBank/DDBJ whole genome shotgun (WGS) entry which is preliminary data.</text>
</comment>
<keyword evidence="1" id="KW-0472">Membrane</keyword>
<dbReference type="InterPro" id="IPR021280">
    <property type="entry name" value="TMEM260-like"/>
</dbReference>
<dbReference type="InterPro" id="IPR052724">
    <property type="entry name" value="GT117_domain-containing"/>
</dbReference>
<feature type="transmembrane region" description="Helical" evidence="1">
    <location>
        <begin position="640"/>
        <end position="661"/>
    </location>
</feature>
<dbReference type="Pfam" id="PF11028">
    <property type="entry name" value="TMEM260-like"/>
    <property type="match status" value="1"/>
</dbReference>
<feature type="transmembrane region" description="Helical" evidence="1">
    <location>
        <begin position="50"/>
        <end position="69"/>
    </location>
</feature>
<feature type="transmembrane region" description="Helical" evidence="1">
    <location>
        <begin position="81"/>
        <end position="101"/>
    </location>
</feature>
<sequence>MKQYKLVNNLVGWLAFVIAAFTYCMTIEPTASFWDCPEFITTGYKLEVGHPPGAPFFMLTANLFSQFTSDPSQVARMVNTMSALMSAACILFLFWSITHLVKKLICPDDKEMTLGKLITIMGSGLVGALAYTWSDTFWFSAVEGEVYAYSSLFTAVVFWLILKWESVANEPHSDRWLVLIAYLTGLSIGVHLLNLLCIPAIVLVYYYKKNPDANLKGSLLALTGSMVLVAAVLYGIVPGVVKVGGWFELLFVNSFGMPFNSGLIVYIILLATSIIWGVYESYTEKSRKRMNISFMVTIAMLGIPFYGYGWSSALIGIIILGILGVYLFADLNKKYQISARTLNTSLLCIMMIMVGYSSYALIVIRSTANTPMDQNSPEDIFTLGEYLGREQYGTRPLFYGQTYASKPALKEVDGGCVYDVTEGAPVYQRKEKATPDEKDSYEVVRHKTDYKYAQNMLFPRMYSDAHAQAYEDWLGGIKGVQVPYDQCGQMVMVKVPTQWDNIKFFFIYQLNYMYWRYFMWNFAGRQNDIQGQGEIEHGNWITGIPFVDKFLVGDQSLLPSDLKNNKGHNVFYCLPLILGLIGLFWQAYKTKRITTPNGEEIEEPIGIQQFWIVFFLFFMTGLAIVLYLNQTPMQPRERDYAYAGSFYAFAIWIGMGVAGIAQWLQGKLGEKPASVIATVVCLFVPIQMVSQTWDDHDRSNRYVARDFGQNYLSTVQEEGNPIIFTNGDNDTFPLWYNQETEGFRTDVRVCNLSYLQTDWYIDQMKRQAYDSPAVPIEWSRLEYVQGHNEGVAVRPEVMESINNFYKQNPEEAAKEFGDNPYELKNILKYWVRSPKEGLQLIPTDSIVIKLDKEAVKRSGMMIPDSLHGEIPDYMSISLKGKRMLYKSELMMLEMLANTNWERPLYMAITVGSDNHLNLGNNFMQEGLAYRITPFNTTRLNARIDSEKMYDNLMNKFKFGGINNPDIYIDETVMRMCQTHRRMFIQLATQLIKEGKKDKALKALDYCSEVIPSTTVPHDYIMSSSKEMADDYLALGEKEKGEAILNDLANKSVEYITWYLSLDDQRLQGSYEDCLRNFYILDEINKSLARANAAGGVQGEGEQQKKSDMASHYAKKFEDLYEVFNKRVGGGAGRK</sequence>
<feature type="transmembrane region" description="Helical" evidence="1">
    <location>
        <begin position="146"/>
        <end position="164"/>
    </location>
</feature>
<evidence type="ECO:0000313" key="2">
    <source>
        <dbReference type="EMBL" id="KDS53251.1"/>
    </source>
</evidence>
<feature type="transmembrane region" description="Helical" evidence="1">
    <location>
        <begin position="257"/>
        <end position="279"/>
    </location>
</feature>
<protein>
    <recommendedName>
        <fullName evidence="4">DUF2723 domain-containing protein</fullName>
    </recommendedName>
</protein>
<organism evidence="2 3">
    <name type="scientific">Phocaeicola vulgatus str. 3975 RP4</name>
    <dbReference type="NCBI Taxonomy" id="1339352"/>
    <lineage>
        <taxon>Bacteria</taxon>
        <taxon>Pseudomonadati</taxon>
        <taxon>Bacteroidota</taxon>
        <taxon>Bacteroidia</taxon>
        <taxon>Bacteroidales</taxon>
        <taxon>Bacteroidaceae</taxon>
        <taxon>Phocaeicola</taxon>
    </lineage>
</organism>
<keyword evidence="1" id="KW-1133">Transmembrane helix</keyword>
<feature type="transmembrane region" description="Helical" evidence="1">
    <location>
        <begin position="341"/>
        <end position="364"/>
    </location>
</feature>
<dbReference type="PATRIC" id="fig|1339352.3.peg.2458"/>
<evidence type="ECO:0000313" key="3">
    <source>
        <dbReference type="Proteomes" id="UP000027661"/>
    </source>
</evidence>
<reference evidence="2 3" key="1">
    <citation type="submission" date="2014-04" db="EMBL/GenBank/DDBJ databases">
        <authorList>
            <person name="Sears C."/>
            <person name="Carroll K."/>
            <person name="Sack B.R."/>
            <person name="Qadri F."/>
            <person name="Myers L.L."/>
            <person name="Chung G.-T."/>
            <person name="Escheverria P."/>
            <person name="Fraser C.M."/>
            <person name="Sadzewicz L."/>
            <person name="Shefchek K.A."/>
            <person name="Tallon L."/>
            <person name="Das S.P."/>
            <person name="Daugherty S."/>
            <person name="Mongodin E.F."/>
        </authorList>
    </citation>
    <scope>NUCLEOTIDE SEQUENCE [LARGE SCALE GENOMIC DNA]</scope>
    <source>
        <strain evidence="2 3">3975 RP4</strain>
    </source>
</reference>
<dbReference type="EMBL" id="JNHM01000031">
    <property type="protein sequence ID" value="KDS53251.1"/>
    <property type="molecule type" value="Genomic_DNA"/>
</dbReference>